<organism evidence="2">
    <name type="scientific">Drosophila persimilis</name>
    <name type="common">Fruit fly</name>
    <dbReference type="NCBI Taxonomy" id="7234"/>
    <lineage>
        <taxon>Eukaryota</taxon>
        <taxon>Metazoa</taxon>
        <taxon>Ecdysozoa</taxon>
        <taxon>Arthropoda</taxon>
        <taxon>Hexapoda</taxon>
        <taxon>Insecta</taxon>
        <taxon>Pterygota</taxon>
        <taxon>Neoptera</taxon>
        <taxon>Endopterygota</taxon>
        <taxon>Diptera</taxon>
        <taxon>Brachycera</taxon>
        <taxon>Muscomorpha</taxon>
        <taxon>Ephydroidea</taxon>
        <taxon>Drosophilidae</taxon>
        <taxon>Drosophila</taxon>
        <taxon>Sophophora</taxon>
    </lineage>
</organism>
<evidence type="ECO:0000313" key="1">
    <source>
        <dbReference type="EMBL" id="EDW35166.1"/>
    </source>
</evidence>
<proteinExistence type="predicted"/>
<keyword evidence="2" id="KW-1185">Reference proteome</keyword>
<evidence type="ECO:0000313" key="2">
    <source>
        <dbReference type="Proteomes" id="UP000008744"/>
    </source>
</evidence>
<name>B4H8V7_DROPE</name>
<sequence length="143" mass="16108">MYPLTMMAMPWVTQYAYARVLVLAVVVVFALKSPPVTALEKVTKNSAHWSILSSDGASASASQWLRLRLRLRRRLRPGGKHFSEVAMKPIYAWDGTICACVVPVYEYSYVSRIRKILVLAQGPMGLQFRRMIQIGIYCVGCLP</sequence>
<dbReference type="EMBL" id="CH479225">
    <property type="protein sequence ID" value="EDW35166.1"/>
    <property type="molecule type" value="Genomic_DNA"/>
</dbReference>
<dbReference type="AlphaFoldDB" id="B4H8V7"/>
<accession>B4H8V7</accession>
<protein>
    <submittedName>
        <fullName evidence="1">GL24777</fullName>
    </submittedName>
</protein>
<dbReference type="HOGENOM" id="CLU_1827323_0_0_1"/>
<gene>
    <name evidence="1" type="primary">Dper\GL24777</name>
    <name evidence="1" type="ORF">Dper_GL24777</name>
</gene>
<reference evidence="1 2" key="1">
    <citation type="journal article" date="2007" name="Nature">
        <title>Evolution of genes and genomes on the Drosophila phylogeny.</title>
        <authorList>
            <consortium name="Drosophila 12 Genomes Consortium"/>
            <person name="Clark A.G."/>
            <person name="Eisen M.B."/>
            <person name="Smith D.R."/>
            <person name="Bergman C.M."/>
            <person name="Oliver B."/>
            <person name="Markow T.A."/>
            <person name="Kaufman T.C."/>
            <person name="Kellis M."/>
            <person name="Gelbart W."/>
            <person name="Iyer V.N."/>
            <person name="Pollard D.A."/>
            <person name="Sackton T.B."/>
            <person name="Larracuente A.M."/>
            <person name="Singh N.D."/>
            <person name="Abad J.P."/>
            <person name="Abt D.N."/>
            <person name="Adryan B."/>
            <person name="Aguade M."/>
            <person name="Akashi H."/>
            <person name="Anderson W.W."/>
            <person name="Aquadro C.F."/>
            <person name="Ardell D.H."/>
            <person name="Arguello R."/>
            <person name="Artieri C.G."/>
            <person name="Barbash D.A."/>
            <person name="Barker D."/>
            <person name="Barsanti P."/>
            <person name="Batterham P."/>
            <person name="Batzoglou S."/>
            <person name="Begun D."/>
            <person name="Bhutkar A."/>
            <person name="Blanco E."/>
            <person name="Bosak S.A."/>
            <person name="Bradley R.K."/>
            <person name="Brand A.D."/>
            <person name="Brent M.R."/>
            <person name="Brooks A.N."/>
            <person name="Brown R.H."/>
            <person name="Butlin R.K."/>
            <person name="Caggese C."/>
            <person name="Calvi B.R."/>
            <person name="Bernardo de Carvalho A."/>
            <person name="Caspi A."/>
            <person name="Castrezana S."/>
            <person name="Celniker S.E."/>
            <person name="Chang J.L."/>
            <person name="Chapple C."/>
            <person name="Chatterji S."/>
            <person name="Chinwalla A."/>
            <person name="Civetta A."/>
            <person name="Clifton S.W."/>
            <person name="Comeron J.M."/>
            <person name="Costello J.C."/>
            <person name="Coyne J.A."/>
            <person name="Daub J."/>
            <person name="David R.G."/>
            <person name="Delcher A.L."/>
            <person name="Delehaunty K."/>
            <person name="Do C.B."/>
            <person name="Ebling H."/>
            <person name="Edwards K."/>
            <person name="Eickbush T."/>
            <person name="Evans J.D."/>
            <person name="Filipski A."/>
            <person name="Findeiss S."/>
            <person name="Freyhult E."/>
            <person name="Fulton L."/>
            <person name="Fulton R."/>
            <person name="Garcia A.C."/>
            <person name="Gardiner A."/>
            <person name="Garfield D.A."/>
            <person name="Garvin B.E."/>
            <person name="Gibson G."/>
            <person name="Gilbert D."/>
            <person name="Gnerre S."/>
            <person name="Godfrey J."/>
            <person name="Good R."/>
            <person name="Gotea V."/>
            <person name="Gravely B."/>
            <person name="Greenberg A.J."/>
            <person name="Griffiths-Jones S."/>
            <person name="Gross S."/>
            <person name="Guigo R."/>
            <person name="Gustafson E.A."/>
            <person name="Haerty W."/>
            <person name="Hahn M.W."/>
            <person name="Halligan D.L."/>
            <person name="Halpern A.L."/>
            <person name="Halter G.M."/>
            <person name="Han M.V."/>
            <person name="Heger A."/>
            <person name="Hillier L."/>
            <person name="Hinrichs A.S."/>
            <person name="Holmes I."/>
            <person name="Hoskins R.A."/>
            <person name="Hubisz M.J."/>
            <person name="Hultmark D."/>
            <person name="Huntley M.A."/>
            <person name="Jaffe D.B."/>
            <person name="Jagadeeshan S."/>
            <person name="Jeck W.R."/>
            <person name="Johnson J."/>
            <person name="Jones C.D."/>
            <person name="Jordan W.C."/>
            <person name="Karpen G.H."/>
            <person name="Kataoka E."/>
            <person name="Keightley P.D."/>
            <person name="Kheradpour P."/>
            <person name="Kirkness E.F."/>
            <person name="Koerich L.B."/>
            <person name="Kristiansen K."/>
            <person name="Kudrna D."/>
            <person name="Kulathinal R.J."/>
            <person name="Kumar S."/>
            <person name="Kwok R."/>
            <person name="Lander E."/>
            <person name="Langley C.H."/>
            <person name="Lapoint R."/>
            <person name="Lazzaro B.P."/>
            <person name="Lee S.J."/>
            <person name="Levesque L."/>
            <person name="Li R."/>
            <person name="Lin C.F."/>
            <person name="Lin M.F."/>
            <person name="Lindblad-Toh K."/>
            <person name="Llopart A."/>
            <person name="Long M."/>
            <person name="Low L."/>
            <person name="Lozovsky E."/>
            <person name="Lu J."/>
            <person name="Luo M."/>
            <person name="Machado C.A."/>
            <person name="Makalowski W."/>
            <person name="Marzo M."/>
            <person name="Matsuda M."/>
            <person name="Matzkin L."/>
            <person name="McAllister B."/>
            <person name="McBride C.S."/>
            <person name="McKernan B."/>
            <person name="McKernan K."/>
            <person name="Mendez-Lago M."/>
            <person name="Minx P."/>
            <person name="Mollenhauer M.U."/>
            <person name="Montooth K."/>
            <person name="Mount S.M."/>
            <person name="Mu X."/>
            <person name="Myers E."/>
            <person name="Negre B."/>
            <person name="Newfeld S."/>
            <person name="Nielsen R."/>
            <person name="Noor M.A."/>
            <person name="O'Grady P."/>
            <person name="Pachter L."/>
            <person name="Papaceit M."/>
            <person name="Parisi M.J."/>
            <person name="Parisi M."/>
            <person name="Parts L."/>
            <person name="Pedersen J.S."/>
            <person name="Pesole G."/>
            <person name="Phillippy A.M."/>
            <person name="Ponting C.P."/>
            <person name="Pop M."/>
            <person name="Porcelli D."/>
            <person name="Powell J.R."/>
            <person name="Prohaska S."/>
            <person name="Pruitt K."/>
            <person name="Puig M."/>
            <person name="Quesneville H."/>
            <person name="Ram K.R."/>
            <person name="Rand D."/>
            <person name="Rasmussen M.D."/>
            <person name="Reed L.K."/>
            <person name="Reenan R."/>
            <person name="Reily A."/>
            <person name="Remington K.A."/>
            <person name="Rieger T.T."/>
            <person name="Ritchie M.G."/>
            <person name="Robin C."/>
            <person name="Rogers Y.H."/>
            <person name="Rohde C."/>
            <person name="Rozas J."/>
            <person name="Rubenfield M.J."/>
            <person name="Ruiz A."/>
            <person name="Russo S."/>
            <person name="Salzberg S.L."/>
            <person name="Sanchez-Gracia A."/>
            <person name="Saranga D.J."/>
            <person name="Sato H."/>
            <person name="Schaeffer S.W."/>
            <person name="Schatz M.C."/>
            <person name="Schlenke T."/>
            <person name="Schwartz R."/>
            <person name="Segarra C."/>
            <person name="Singh R.S."/>
            <person name="Sirot L."/>
            <person name="Sirota M."/>
            <person name="Sisneros N.B."/>
            <person name="Smith C.D."/>
            <person name="Smith T.F."/>
            <person name="Spieth J."/>
            <person name="Stage D.E."/>
            <person name="Stark A."/>
            <person name="Stephan W."/>
            <person name="Strausberg R.L."/>
            <person name="Strempel S."/>
            <person name="Sturgill D."/>
            <person name="Sutton G."/>
            <person name="Sutton G.G."/>
            <person name="Tao W."/>
            <person name="Teichmann S."/>
            <person name="Tobari Y.N."/>
            <person name="Tomimura Y."/>
            <person name="Tsolas J.M."/>
            <person name="Valente V.L."/>
            <person name="Venter E."/>
            <person name="Venter J.C."/>
            <person name="Vicario S."/>
            <person name="Vieira F.G."/>
            <person name="Vilella A.J."/>
            <person name="Villasante A."/>
            <person name="Walenz B."/>
            <person name="Wang J."/>
            <person name="Wasserman M."/>
            <person name="Watts T."/>
            <person name="Wilson D."/>
            <person name="Wilson R.K."/>
            <person name="Wing R.A."/>
            <person name="Wolfner M.F."/>
            <person name="Wong A."/>
            <person name="Wong G.K."/>
            <person name="Wu C.I."/>
            <person name="Wu G."/>
            <person name="Yamamoto D."/>
            <person name="Yang H.P."/>
            <person name="Yang S.P."/>
            <person name="Yorke J.A."/>
            <person name="Yoshida K."/>
            <person name="Zdobnov E."/>
            <person name="Zhang P."/>
            <person name="Zhang Y."/>
            <person name="Zimin A.V."/>
            <person name="Baldwin J."/>
            <person name="Abdouelleil A."/>
            <person name="Abdulkadir J."/>
            <person name="Abebe A."/>
            <person name="Abera B."/>
            <person name="Abreu J."/>
            <person name="Acer S.C."/>
            <person name="Aftuck L."/>
            <person name="Alexander A."/>
            <person name="An P."/>
            <person name="Anderson E."/>
            <person name="Anderson S."/>
            <person name="Arachi H."/>
            <person name="Azer M."/>
            <person name="Bachantsang P."/>
            <person name="Barry A."/>
            <person name="Bayul T."/>
            <person name="Berlin A."/>
            <person name="Bessette D."/>
            <person name="Bloom T."/>
            <person name="Blye J."/>
            <person name="Boguslavskiy L."/>
            <person name="Bonnet C."/>
            <person name="Boukhgalter B."/>
            <person name="Bourzgui I."/>
            <person name="Brown A."/>
            <person name="Cahill P."/>
            <person name="Channer S."/>
            <person name="Cheshatsang Y."/>
            <person name="Chuda L."/>
            <person name="Citroen M."/>
            <person name="Collymore A."/>
            <person name="Cooke P."/>
            <person name="Costello M."/>
            <person name="D'Aco K."/>
            <person name="Daza R."/>
            <person name="De Haan G."/>
            <person name="DeGray S."/>
            <person name="DeMaso C."/>
            <person name="Dhargay N."/>
            <person name="Dooley K."/>
            <person name="Dooley E."/>
            <person name="Doricent M."/>
            <person name="Dorje P."/>
            <person name="Dorjee K."/>
            <person name="Dupes A."/>
            <person name="Elong R."/>
            <person name="Falk J."/>
            <person name="Farina A."/>
            <person name="Faro S."/>
            <person name="Ferguson D."/>
            <person name="Fisher S."/>
            <person name="Foley C.D."/>
            <person name="Franke A."/>
            <person name="Friedrich D."/>
            <person name="Gadbois L."/>
            <person name="Gearin G."/>
            <person name="Gearin C.R."/>
            <person name="Giannoukos G."/>
            <person name="Goode T."/>
            <person name="Graham J."/>
            <person name="Grandbois E."/>
            <person name="Grewal S."/>
            <person name="Gyaltsen K."/>
            <person name="Hafez N."/>
            <person name="Hagos B."/>
            <person name="Hall J."/>
            <person name="Henson C."/>
            <person name="Hollinger A."/>
            <person name="Honan T."/>
            <person name="Huard M.D."/>
            <person name="Hughes L."/>
            <person name="Hurhula B."/>
            <person name="Husby M.E."/>
            <person name="Kamat A."/>
            <person name="Kanga B."/>
            <person name="Kashin S."/>
            <person name="Khazanovich D."/>
            <person name="Kisner P."/>
            <person name="Lance K."/>
            <person name="Lara M."/>
            <person name="Lee W."/>
            <person name="Lennon N."/>
            <person name="Letendre F."/>
            <person name="LeVine R."/>
            <person name="Lipovsky A."/>
            <person name="Liu X."/>
            <person name="Liu J."/>
            <person name="Liu S."/>
            <person name="Lokyitsang T."/>
            <person name="Lokyitsang Y."/>
            <person name="Lubonja R."/>
            <person name="Lui A."/>
            <person name="MacDonald P."/>
            <person name="Magnisalis V."/>
            <person name="Maru K."/>
            <person name="Matthews C."/>
            <person name="McCusker W."/>
            <person name="McDonough S."/>
            <person name="Mehta T."/>
            <person name="Meldrim J."/>
            <person name="Meneus L."/>
            <person name="Mihai O."/>
            <person name="Mihalev A."/>
            <person name="Mihova T."/>
            <person name="Mittelman R."/>
            <person name="Mlenga V."/>
            <person name="Montmayeur A."/>
            <person name="Mulrain L."/>
            <person name="Navidi A."/>
            <person name="Naylor J."/>
            <person name="Negash T."/>
            <person name="Nguyen T."/>
            <person name="Nguyen N."/>
            <person name="Nicol R."/>
            <person name="Norbu C."/>
            <person name="Norbu N."/>
            <person name="Novod N."/>
            <person name="O'Neill B."/>
            <person name="Osman S."/>
            <person name="Markiewicz E."/>
            <person name="Oyono O.L."/>
            <person name="Patti C."/>
            <person name="Phunkhang P."/>
            <person name="Pierre F."/>
            <person name="Priest M."/>
            <person name="Raghuraman S."/>
            <person name="Rege F."/>
            <person name="Reyes R."/>
            <person name="Rise C."/>
            <person name="Rogov P."/>
            <person name="Ross K."/>
            <person name="Ryan E."/>
            <person name="Settipalli S."/>
            <person name="Shea T."/>
            <person name="Sherpa N."/>
            <person name="Shi L."/>
            <person name="Shih D."/>
            <person name="Sparrow T."/>
            <person name="Spaulding J."/>
            <person name="Stalker J."/>
            <person name="Stange-Thomann N."/>
            <person name="Stavropoulos S."/>
            <person name="Stone C."/>
            <person name="Strader C."/>
            <person name="Tesfaye S."/>
            <person name="Thomson T."/>
            <person name="Thoulutsang Y."/>
            <person name="Thoulutsang D."/>
            <person name="Topham K."/>
            <person name="Topping I."/>
            <person name="Tsamla T."/>
            <person name="Vassiliev H."/>
            <person name="Vo A."/>
            <person name="Wangchuk T."/>
            <person name="Wangdi T."/>
            <person name="Weiand M."/>
            <person name="Wilkinson J."/>
            <person name="Wilson A."/>
            <person name="Yadav S."/>
            <person name="Young G."/>
            <person name="Yu Q."/>
            <person name="Zembek L."/>
            <person name="Zhong D."/>
            <person name="Zimmer A."/>
            <person name="Zwirko Z."/>
            <person name="Jaffe D.B."/>
            <person name="Alvarez P."/>
            <person name="Brockman W."/>
            <person name="Butler J."/>
            <person name="Chin C."/>
            <person name="Gnerre S."/>
            <person name="Grabherr M."/>
            <person name="Kleber M."/>
            <person name="Mauceli E."/>
            <person name="MacCallum I."/>
        </authorList>
    </citation>
    <scope>NUCLEOTIDE SEQUENCE [LARGE SCALE GENOMIC DNA]</scope>
    <source>
        <strain evidence="2">MSH-3 / Tucson 14011-0111.49</strain>
    </source>
</reference>
<dbReference type="OMA" id="NSAHWSI"/>
<dbReference type="Proteomes" id="UP000008744">
    <property type="component" value="Unassembled WGS sequence"/>
</dbReference>